<keyword evidence="1" id="KW-1133">Transmembrane helix</keyword>
<evidence type="ECO:0000313" key="5">
    <source>
        <dbReference type="Proteomes" id="UP000620382"/>
    </source>
</evidence>
<proteinExistence type="predicted"/>
<feature type="transmembrane region" description="Helical" evidence="1">
    <location>
        <begin position="36"/>
        <end position="53"/>
    </location>
</feature>
<keyword evidence="5" id="KW-1185">Reference proteome</keyword>
<gene>
    <name evidence="3" type="ORF">FRT59_03715</name>
    <name evidence="2" type="ORF">JJD71_22410</name>
</gene>
<dbReference type="OrthoDB" id="7028729at2"/>
<reference evidence="3 4" key="1">
    <citation type="submission" date="2019-08" db="EMBL/GenBank/DDBJ databases">
        <title>Pseudomonas haemolytica sp. nov. isolated from raw milk and skim milk concentrate.</title>
        <authorList>
            <person name="Hofmann K."/>
            <person name="Huptas C."/>
            <person name="Doll E."/>
            <person name="Scherer S."/>
            <person name="Wenning M."/>
        </authorList>
    </citation>
    <scope>NUCLEOTIDE SEQUENCE [LARGE SCALE GENOMIC DNA]</scope>
    <source>
        <strain evidence="3 4">DSM 108987</strain>
    </source>
</reference>
<dbReference type="EMBL" id="JAENSR010000006">
    <property type="protein sequence ID" value="MBK3461824.1"/>
    <property type="molecule type" value="Genomic_DNA"/>
</dbReference>
<sequence>MLETRHPTPKPILRQVVGWVVVLPLLVSFLTLPFPLGWFLALGSIAASVYGVRFASRHASRSVTLFAWVISLLNVLSLVMIGHASVLMGLYRISWFYWYPYYSSWVYWNF</sequence>
<accession>A0A5P1D6M3</accession>
<evidence type="ECO:0000313" key="3">
    <source>
        <dbReference type="EMBL" id="MRJ36087.1"/>
    </source>
</evidence>
<organism evidence="3 4">
    <name type="scientific">Pseudomonas haemolytica</name>
    <dbReference type="NCBI Taxonomy" id="2600065"/>
    <lineage>
        <taxon>Bacteria</taxon>
        <taxon>Pseudomonadati</taxon>
        <taxon>Pseudomonadota</taxon>
        <taxon>Gammaproteobacteria</taxon>
        <taxon>Pseudomonadales</taxon>
        <taxon>Pseudomonadaceae</taxon>
        <taxon>Pseudomonas</taxon>
    </lineage>
</organism>
<name>A0A5P1D6M3_9PSED</name>
<dbReference type="AlphaFoldDB" id="A0A5P1D6M3"/>
<reference evidence="2 5" key="2">
    <citation type="submission" date="2021-01" db="EMBL/GenBank/DDBJ databases">
        <title>Antibiotic resistance and phylogeny of Pseudomonas spp. isolated over three decades from chicken meat in the Norwegian food chain.</title>
        <authorList>
            <person name="Moen B."/>
        </authorList>
    </citation>
    <scope>NUCLEOTIDE SEQUENCE [LARGE SCALE GENOMIC DNA]</scope>
    <source>
        <strain evidence="2 5">MF6766</strain>
    </source>
</reference>
<keyword evidence="1" id="KW-0472">Membrane</keyword>
<keyword evidence="1" id="KW-0812">Transmembrane</keyword>
<dbReference type="Proteomes" id="UP000408764">
    <property type="component" value="Unassembled WGS sequence"/>
</dbReference>
<dbReference type="Proteomes" id="UP000620382">
    <property type="component" value="Unassembled WGS sequence"/>
</dbReference>
<dbReference type="RefSeq" id="WP_153870424.1">
    <property type="nucleotide sequence ID" value="NZ_JAEKCT010000007.1"/>
</dbReference>
<comment type="caution">
    <text evidence="3">The sequence shown here is derived from an EMBL/GenBank/DDBJ whole genome shotgun (WGS) entry which is preliminary data.</text>
</comment>
<feature type="transmembrane region" description="Helical" evidence="1">
    <location>
        <begin position="65"/>
        <end position="91"/>
    </location>
</feature>
<dbReference type="EMBL" id="VOIW01000001">
    <property type="protein sequence ID" value="MRJ36087.1"/>
    <property type="molecule type" value="Genomic_DNA"/>
</dbReference>
<evidence type="ECO:0000256" key="1">
    <source>
        <dbReference type="SAM" id="Phobius"/>
    </source>
</evidence>
<feature type="transmembrane region" description="Helical" evidence="1">
    <location>
        <begin position="12"/>
        <end position="30"/>
    </location>
</feature>
<evidence type="ECO:0000313" key="4">
    <source>
        <dbReference type="Proteomes" id="UP000408764"/>
    </source>
</evidence>
<evidence type="ECO:0000313" key="2">
    <source>
        <dbReference type="EMBL" id="MBK3461824.1"/>
    </source>
</evidence>
<protein>
    <submittedName>
        <fullName evidence="3">Uncharacterized protein</fullName>
    </submittedName>
</protein>